<comment type="caution">
    <text evidence="6">The sequence shown here is derived from an EMBL/GenBank/DDBJ whole genome shotgun (WGS) entry which is preliminary data.</text>
</comment>
<dbReference type="Gene3D" id="2.115.10.20">
    <property type="entry name" value="Glycosyl hydrolase domain, family 43"/>
    <property type="match status" value="1"/>
</dbReference>
<dbReference type="Pfam" id="PF04616">
    <property type="entry name" value="Glyco_hydro_43"/>
    <property type="match status" value="1"/>
</dbReference>
<evidence type="ECO:0000256" key="1">
    <source>
        <dbReference type="ARBA" id="ARBA00009865"/>
    </source>
</evidence>
<evidence type="ECO:0000313" key="7">
    <source>
        <dbReference type="Proteomes" id="UP001204524"/>
    </source>
</evidence>
<accession>A0ABT1KVZ1</accession>
<dbReference type="Proteomes" id="UP001204524">
    <property type="component" value="Unassembled WGS sequence"/>
</dbReference>
<dbReference type="InterPro" id="IPR006710">
    <property type="entry name" value="Glyco_hydro_43"/>
</dbReference>
<keyword evidence="3" id="KW-0326">Glycosidase</keyword>
<dbReference type="InterPro" id="IPR013320">
    <property type="entry name" value="ConA-like_dom_sf"/>
</dbReference>
<evidence type="ECO:0000256" key="4">
    <source>
        <dbReference type="SAM" id="MobiDB-lite"/>
    </source>
</evidence>
<feature type="compositionally biased region" description="Low complexity" evidence="4">
    <location>
        <begin position="31"/>
        <end position="44"/>
    </location>
</feature>
<name>A0ABT1KVZ1_9ACTN</name>
<dbReference type="InterPro" id="IPR051795">
    <property type="entry name" value="Glycosyl_Hydrlase_43"/>
</dbReference>
<dbReference type="PANTHER" id="PTHR42812">
    <property type="entry name" value="BETA-XYLOSIDASE"/>
    <property type="match status" value="1"/>
</dbReference>
<organism evidence="6 7">
    <name type="scientific">Nocardioides pinisoli</name>
    <dbReference type="NCBI Taxonomy" id="2950279"/>
    <lineage>
        <taxon>Bacteria</taxon>
        <taxon>Bacillati</taxon>
        <taxon>Actinomycetota</taxon>
        <taxon>Actinomycetes</taxon>
        <taxon>Propionibacteriales</taxon>
        <taxon>Nocardioidaceae</taxon>
        <taxon>Nocardioides</taxon>
    </lineage>
</organism>
<protein>
    <submittedName>
        <fullName evidence="6">Family 43 glycosylhydrolase</fullName>
    </submittedName>
</protein>
<dbReference type="InterPro" id="IPR023296">
    <property type="entry name" value="Glyco_hydro_beta-prop_sf"/>
</dbReference>
<dbReference type="EMBL" id="JANARS010000003">
    <property type="protein sequence ID" value="MCP3421952.1"/>
    <property type="molecule type" value="Genomic_DNA"/>
</dbReference>
<feature type="chain" id="PRO_5045484427" evidence="5">
    <location>
        <begin position="34"/>
        <end position="667"/>
    </location>
</feature>
<keyword evidence="7" id="KW-1185">Reference proteome</keyword>
<proteinExistence type="inferred from homology"/>
<dbReference type="SUPFAM" id="SSF75005">
    <property type="entry name" value="Arabinanase/levansucrase/invertase"/>
    <property type="match status" value="1"/>
</dbReference>
<evidence type="ECO:0000256" key="2">
    <source>
        <dbReference type="ARBA" id="ARBA00022801"/>
    </source>
</evidence>
<feature type="signal peptide" evidence="5">
    <location>
        <begin position="1"/>
        <end position="33"/>
    </location>
</feature>
<evidence type="ECO:0000256" key="3">
    <source>
        <dbReference type="ARBA" id="ARBA00023295"/>
    </source>
</evidence>
<dbReference type="SUPFAM" id="SSF49899">
    <property type="entry name" value="Concanavalin A-like lectins/glucanases"/>
    <property type="match status" value="1"/>
</dbReference>
<keyword evidence="2" id="KW-0378">Hydrolase</keyword>
<evidence type="ECO:0000256" key="5">
    <source>
        <dbReference type="SAM" id="SignalP"/>
    </source>
</evidence>
<dbReference type="PANTHER" id="PTHR42812:SF5">
    <property type="entry name" value="ENDO-ARABINASE"/>
    <property type="match status" value="1"/>
</dbReference>
<dbReference type="Gene3D" id="2.60.120.200">
    <property type="match status" value="1"/>
</dbReference>
<keyword evidence="5" id="KW-0732">Signal</keyword>
<comment type="similarity">
    <text evidence="1">Belongs to the glycosyl hydrolase 43 family.</text>
</comment>
<reference evidence="6 7" key="1">
    <citation type="submission" date="2022-06" db="EMBL/GenBank/DDBJ databases">
        <authorList>
            <person name="So Y."/>
        </authorList>
    </citation>
    <scope>NUCLEOTIDE SEQUENCE [LARGE SCALE GENOMIC DNA]</scope>
    <source>
        <strain evidence="6 7">STR3</strain>
    </source>
</reference>
<gene>
    <name evidence="6" type="ORF">NCI01_09110</name>
</gene>
<feature type="region of interest" description="Disordered" evidence="4">
    <location>
        <begin position="26"/>
        <end position="51"/>
    </location>
</feature>
<sequence length="667" mass="71866">MSRVPRFLPASVLALLALLVPLAPPTPSPPSSAARAAEPAGARSYDNPLAPRIADGRTVDNCADPVVLRGQGQDRGTWYMYCTTDPLDDTETADGSPVFHPIPMLRSTDLVDWDYVGDALPQKPSWAAPEAAMWAPDLVYSRATKRYYLTFVVTDTTTEVSGEPGCTGDSAIGVATSRNPTGPWTVSDKPLVDPRRAGPGCDFYWTYDPDVLGDAVGSRSVLYYGSYYGGVFARQVTLTGNGMVTTGPERRITAGTEREPRLDPVEQQRAGAAQLRGPGGRQVVVGNRYEGTNVVQRGEWYYYFGSATNCCNGPLTGYSVFTGRSTSPMGPFVDREGNSLLAGRAGGTPALSMNGNRWVGTGHNSTFQDASGQWWTAYHAVDRYDPYFAGTTSFTKRPALLDPVDWVDGWPSVRAGRWASDEPMPAPAAQDGEVSAYTPDPVPAQVPGAPLAAYSDEFDDQDLAGWEWVRGESASWRLEDGRFALDTQDTDLYVDNNTASVLTRPAPDGDYVVETKVAFDVPADGCPPEAGADGKDCYNFVQAGLVVYGSDDAFLKLTHASLWETRQTEFAKEVPAAPAGQPRYGNTVVGAPGDETWLRIVREVGAGSDGADLFTAYTSQDGTRWVRGGAWTHGELGPEPRIGLVSMGGPEDLTARFDHVRTWTLAE</sequence>
<dbReference type="RefSeq" id="WP_254181160.1">
    <property type="nucleotide sequence ID" value="NZ_JANARS010000003.1"/>
</dbReference>
<evidence type="ECO:0000313" key="6">
    <source>
        <dbReference type="EMBL" id="MCP3421952.1"/>
    </source>
</evidence>